<gene>
    <name evidence="3" type="ORF">ACFQVC_32350</name>
</gene>
<comment type="similarity">
    <text evidence="1">Belongs to the short-chain dehydrogenases/reductases (SDR) family.</text>
</comment>
<sequence length="258" mass="26239">MSRTYLITGAASGIGRATATRLKVQGHTVIGADLKDADIVADLATSEGRAHLVQRAGELSGGRLDAVIASAGLAGFEPRAVSVNYFGAVATLEGLRPLLASGTDPRAVVVSSIASVHPHDAAIADAALAGDEEAALAAAQAAADRGEGYAIYGSTKAAIARWVRRTAVTADWAGAGIPLNAIAPGTVVTPMTEPMLASPDLRQVIDETVPMPLHGHAAAAQIAPLLDWLTSPENELVTGQVVFIDGGADAVLRGDGTW</sequence>
<dbReference type="Pfam" id="PF13561">
    <property type="entry name" value="adh_short_C2"/>
    <property type="match status" value="1"/>
</dbReference>
<name>A0ABW2JTB4_9ACTN</name>
<dbReference type="RefSeq" id="WP_381837313.1">
    <property type="nucleotide sequence ID" value="NZ_JBHTCF010000018.1"/>
</dbReference>
<proteinExistence type="inferred from homology"/>
<evidence type="ECO:0000313" key="3">
    <source>
        <dbReference type="EMBL" id="MFC7308894.1"/>
    </source>
</evidence>
<dbReference type="Pfam" id="PF00106">
    <property type="entry name" value="adh_short"/>
    <property type="match status" value="1"/>
</dbReference>
<dbReference type="PANTHER" id="PTHR24321">
    <property type="entry name" value="DEHYDROGENASES, SHORT CHAIN"/>
    <property type="match status" value="1"/>
</dbReference>
<keyword evidence="2" id="KW-0560">Oxidoreductase</keyword>
<protein>
    <submittedName>
        <fullName evidence="3">SDR family oxidoreductase</fullName>
    </submittedName>
</protein>
<evidence type="ECO:0000256" key="2">
    <source>
        <dbReference type="ARBA" id="ARBA00023002"/>
    </source>
</evidence>
<organism evidence="3 4">
    <name type="scientific">Streptomyces monticola</name>
    <dbReference type="NCBI Taxonomy" id="2666263"/>
    <lineage>
        <taxon>Bacteria</taxon>
        <taxon>Bacillati</taxon>
        <taxon>Actinomycetota</taxon>
        <taxon>Actinomycetes</taxon>
        <taxon>Kitasatosporales</taxon>
        <taxon>Streptomycetaceae</taxon>
        <taxon>Streptomyces</taxon>
    </lineage>
</organism>
<dbReference type="EMBL" id="JBHTCF010000018">
    <property type="protein sequence ID" value="MFC7308894.1"/>
    <property type="molecule type" value="Genomic_DNA"/>
</dbReference>
<dbReference type="InterPro" id="IPR002347">
    <property type="entry name" value="SDR_fam"/>
</dbReference>
<dbReference type="SUPFAM" id="SSF51735">
    <property type="entry name" value="NAD(P)-binding Rossmann-fold domains"/>
    <property type="match status" value="1"/>
</dbReference>
<evidence type="ECO:0000313" key="4">
    <source>
        <dbReference type="Proteomes" id="UP001596523"/>
    </source>
</evidence>
<keyword evidence="4" id="KW-1185">Reference proteome</keyword>
<dbReference type="InterPro" id="IPR036291">
    <property type="entry name" value="NAD(P)-bd_dom_sf"/>
</dbReference>
<dbReference type="PANTHER" id="PTHR24321:SF8">
    <property type="entry name" value="ESTRADIOL 17-BETA-DEHYDROGENASE 8-RELATED"/>
    <property type="match status" value="1"/>
</dbReference>
<dbReference type="PRINTS" id="PR00081">
    <property type="entry name" value="GDHRDH"/>
</dbReference>
<accession>A0ABW2JTB4</accession>
<reference evidence="4" key="1">
    <citation type="journal article" date="2019" name="Int. J. Syst. Evol. Microbiol.">
        <title>The Global Catalogue of Microorganisms (GCM) 10K type strain sequencing project: providing services to taxonomists for standard genome sequencing and annotation.</title>
        <authorList>
            <consortium name="The Broad Institute Genomics Platform"/>
            <consortium name="The Broad Institute Genome Sequencing Center for Infectious Disease"/>
            <person name="Wu L."/>
            <person name="Ma J."/>
        </authorList>
    </citation>
    <scope>NUCLEOTIDE SEQUENCE [LARGE SCALE GENOMIC DNA]</scope>
    <source>
        <strain evidence="4">SYNS20</strain>
    </source>
</reference>
<comment type="caution">
    <text evidence="3">The sequence shown here is derived from an EMBL/GenBank/DDBJ whole genome shotgun (WGS) entry which is preliminary data.</text>
</comment>
<dbReference type="Proteomes" id="UP001596523">
    <property type="component" value="Unassembled WGS sequence"/>
</dbReference>
<dbReference type="Gene3D" id="3.40.50.720">
    <property type="entry name" value="NAD(P)-binding Rossmann-like Domain"/>
    <property type="match status" value="1"/>
</dbReference>
<evidence type="ECO:0000256" key="1">
    <source>
        <dbReference type="ARBA" id="ARBA00006484"/>
    </source>
</evidence>